<evidence type="ECO:0000313" key="2">
    <source>
        <dbReference type="Proteomes" id="UP000002411"/>
    </source>
</evidence>
<protein>
    <submittedName>
        <fullName evidence="1">Uncharacterized protein</fullName>
    </submittedName>
</protein>
<evidence type="ECO:0000313" key="1">
    <source>
        <dbReference type="EMBL" id="EDK34505.1"/>
    </source>
</evidence>
<accession>A5N059</accession>
<dbReference type="EMBL" id="CP000673">
    <property type="protein sequence ID" value="EDK34505.1"/>
    <property type="molecule type" value="Genomic_DNA"/>
</dbReference>
<gene>
    <name evidence="1" type="ordered locus">CKL_2493</name>
</gene>
<dbReference type="STRING" id="431943.CKL_2493"/>
<dbReference type="HOGENOM" id="CLU_2877896_0_0_9"/>
<keyword evidence="2" id="KW-1185">Reference proteome</keyword>
<dbReference type="RefSeq" id="WP_012102839.1">
    <property type="nucleotide sequence ID" value="NC_009706.1"/>
</dbReference>
<dbReference type="KEGG" id="ckl:CKL_2493"/>
<dbReference type="AlphaFoldDB" id="A5N059"/>
<name>A5N059_CLOK5</name>
<dbReference type="Proteomes" id="UP000002411">
    <property type="component" value="Chromosome"/>
</dbReference>
<proteinExistence type="predicted"/>
<reference evidence="1 2" key="1">
    <citation type="journal article" date="2008" name="Proc. Natl. Acad. Sci. U.S.A.">
        <title>The genome of Clostridium kluyveri, a strict anaerobe with unique metabolic features.</title>
        <authorList>
            <person name="Seedorf H."/>
            <person name="Fricke W.F."/>
            <person name="Veith B."/>
            <person name="Brueggemann H."/>
            <person name="Liesegang H."/>
            <person name="Strittmatter A."/>
            <person name="Miethke M."/>
            <person name="Buckel W."/>
            <person name="Hinderberger J."/>
            <person name="Li F."/>
            <person name="Hagemeier C."/>
            <person name="Thauer R.K."/>
            <person name="Gottschalk G."/>
        </authorList>
    </citation>
    <scope>NUCLEOTIDE SEQUENCE [LARGE SCALE GENOMIC DNA]</scope>
    <source>
        <strain evidence="2">ATCC 8527 / DSM 555 / NCIMB 10680</strain>
    </source>
</reference>
<organism evidence="1 2">
    <name type="scientific">Clostridium kluyveri (strain ATCC 8527 / DSM 555 / NBRC 12016 / NCIMB 10680 / K1)</name>
    <dbReference type="NCBI Taxonomy" id="431943"/>
    <lineage>
        <taxon>Bacteria</taxon>
        <taxon>Bacillati</taxon>
        <taxon>Bacillota</taxon>
        <taxon>Clostridia</taxon>
        <taxon>Eubacteriales</taxon>
        <taxon>Clostridiaceae</taxon>
        <taxon>Clostridium</taxon>
    </lineage>
</organism>
<sequence>MEISSSLQQTPPEPKNHLMVLELYEGSIEGISGKYKYYENFVFKIDNIVSIEGHFISLPEPSY</sequence>